<dbReference type="GO" id="GO:1990904">
    <property type="term" value="C:ribonucleoprotein complex"/>
    <property type="evidence" value="ECO:0007669"/>
    <property type="project" value="UniProtKB-KW"/>
</dbReference>
<dbReference type="PANTHER" id="PTHR18804">
    <property type="entry name" value="RIBOSOMAL PROTEIN"/>
    <property type="match status" value="1"/>
</dbReference>
<reference evidence="5 6" key="1">
    <citation type="journal article" date="2011" name="Science">
        <title>The Selaginella genome identifies genetic changes associated with the evolution of vascular plants.</title>
        <authorList>
            <person name="Banks J.A."/>
            <person name="Nishiyama T."/>
            <person name="Hasebe M."/>
            <person name="Bowman J.L."/>
            <person name="Gribskov M."/>
            <person name="dePamphilis C."/>
            <person name="Albert V.A."/>
            <person name="Aono N."/>
            <person name="Aoyama T."/>
            <person name="Ambrose B.A."/>
            <person name="Ashton N.W."/>
            <person name="Axtell M.J."/>
            <person name="Barker E."/>
            <person name="Barker M.S."/>
            <person name="Bennetzen J.L."/>
            <person name="Bonawitz N.D."/>
            <person name="Chapple C."/>
            <person name="Cheng C."/>
            <person name="Correa L.G."/>
            <person name="Dacre M."/>
            <person name="DeBarry J."/>
            <person name="Dreyer I."/>
            <person name="Elias M."/>
            <person name="Engstrom E.M."/>
            <person name="Estelle M."/>
            <person name="Feng L."/>
            <person name="Finet C."/>
            <person name="Floyd S.K."/>
            <person name="Frommer W.B."/>
            <person name="Fujita T."/>
            <person name="Gramzow L."/>
            <person name="Gutensohn M."/>
            <person name="Harholt J."/>
            <person name="Hattori M."/>
            <person name="Heyl A."/>
            <person name="Hirai T."/>
            <person name="Hiwatashi Y."/>
            <person name="Ishikawa M."/>
            <person name="Iwata M."/>
            <person name="Karol K.G."/>
            <person name="Koehler B."/>
            <person name="Kolukisaoglu U."/>
            <person name="Kubo M."/>
            <person name="Kurata T."/>
            <person name="Lalonde S."/>
            <person name="Li K."/>
            <person name="Li Y."/>
            <person name="Litt A."/>
            <person name="Lyons E."/>
            <person name="Manning G."/>
            <person name="Maruyama T."/>
            <person name="Michael T.P."/>
            <person name="Mikami K."/>
            <person name="Miyazaki S."/>
            <person name="Morinaga S."/>
            <person name="Murata T."/>
            <person name="Mueller-Roeber B."/>
            <person name="Nelson D.R."/>
            <person name="Obara M."/>
            <person name="Oguri Y."/>
            <person name="Olmstead R.G."/>
            <person name="Onodera N."/>
            <person name="Petersen B.L."/>
            <person name="Pils B."/>
            <person name="Prigge M."/>
            <person name="Rensing S.A."/>
            <person name="Riano-Pachon D.M."/>
            <person name="Roberts A.W."/>
            <person name="Sato Y."/>
            <person name="Scheller H.V."/>
            <person name="Schulz B."/>
            <person name="Schulz C."/>
            <person name="Shakirov E.V."/>
            <person name="Shibagaki N."/>
            <person name="Shinohara N."/>
            <person name="Shippen D.E."/>
            <person name="Soerensen I."/>
            <person name="Sotooka R."/>
            <person name="Sugimoto N."/>
            <person name="Sugita M."/>
            <person name="Sumikawa N."/>
            <person name="Tanurdzic M."/>
            <person name="Theissen G."/>
            <person name="Ulvskov P."/>
            <person name="Wakazuki S."/>
            <person name="Weng J.K."/>
            <person name="Willats W.W."/>
            <person name="Wipf D."/>
            <person name="Wolf P.G."/>
            <person name="Yang L."/>
            <person name="Zimmer A.D."/>
            <person name="Zhu Q."/>
            <person name="Mitros T."/>
            <person name="Hellsten U."/>
            <person name="Loque D."/>
            <person name="Otillar R."/>
            <person name="Salamov A."/>
            <person name="Schmutz J."/>
            <person name="Shapiro H."/>
            <person name="Lindquist E."/>
            <person name="Lucas S."/>
            <person name="Rokhsar D."/>
            <person name="Grigoriev I.V."/>
        </authorList>
    </citation>
    <scope>NUCLEOTIDE SEQUENCE [LARGE SCALE GENOMIC DNA]</scope>
</reference>
<gene>
    <name evidence="5" type="ORF">SELMODRAFT_113352</name>
</gene>
<dbReference type="FunCoup" id="D8SC32">
    <property type="interactions" value="80"/>
</dbReference>
<name>D8SC32_SELML</name>
<protein>
    <recommendedName>
        <fullName evidence="4">Ribosomal protein</fullName>
    </recommendedName>
</protein>
<accession>D8SC32</accession>
<dbReference type="SUPFAM" id="SSF57840">
    <property type="entry name" value="Ribosomal protein L36"/>
    <property type="match status" value="1"/>
</dbReference>
<evidence type="ECO:0000313" key="6">
    <source>
        <dbReference type="Proteomes" id="UP000001514"/>
    </source>
</evidence>
<evidence type="ECO:0000256" key="2">
    <source>
        <dbReference type="ARBA" id="ARBA00022980"/>
    </source>
</evidence>
<dbReference type="HOGENOM" id="CLU_2744813_0_0_1"/>
<dbReference type="GO" id="GO:0003735">
    <property type="term" value="F:structural constituent of ribosome"/>
    <property type="evidence" value="ECO:0007669"/>
    <property type="project" value="InterPro"/>
</dbReference>
<dbReference type="InterPro" id="IPR035977">
    <property type="entry name" value="Ribosomal_bL36_sp"/>
</dbReference>
<dbReference type="Proteomes" id="UP000001514">
    <property type="component" value="Unassembled WGS sequence"/>
</dbReference>
<evidence type="ECO:0000256" key="1">
    <source>
        <dbReference type="ARBA" id="ARBA00007645"/>
    </source>
</evidence>
<dbReference type="GO" id="GO:0005840">
    <property type="term" value="C:ribosome"/>
    <property type="evidence" value="ECO:0007669"/>
    <property type="project" value="UniProtKB-KW"/>
</dbReference>
<dbReference type="Gramene" id="EFJ18022">
    <property type="protein sequence ID" value="EFJ18022"/>
    <property type="gene ID" value="SELMODRAFT_113352"/>
</dbReference>
<dbReference type="STRING" id="88036.D8SC32"/>
<organism evidence="6">
    <name type="scientific">Selaginella moellendorffii</name>
    <name type="common">Spikemoss</name>
    <dbReference type="NCBI Taxonomy" id="88036"/>
    <lineage>
        <taxon>Eukaryota</taxon>
        <taxon>Viridiplantae</taxon>
        <taxon>Streptophyta</taxon>
        <taxon>Embryophyta</taxon>
        <taxon>Tracheophyta</taxon>
        <taxon>Lycopodiopsida</taxon>
        <taxon>Selaginellales</taxon>
        <taxon>Selaginellaceae</taxon>
        <taxon>Selaginella</taxon>
    </lineage>
</organism>
<keyword evidence="3 4" id="KW-0687">Ribonucleoprotein</keyword>
<dbReference type="HAMAP" id="MF_00251">
    <property type="entry name" value="Ribosomal_bL36"/>
    <property type="match status" value="1"/>
</dbReference>
<dbReference type="OrthoDB" id="10265903at2759"/>
<dbReference type="Pfam" id="PF00444">
    <property type="entry name" value="Ribosomal_L36"/>
    <property type="match status" value="1"/>
</dbReference>
<dbReference type="InterPro" id="IPR000473">
    <property type="entry name" value="Ribosomal_bL36"/>
</dbReference>
<dbReference type="EMBL" id="GL377611">
    <property type="protein sequence ID" value="EFJ18022.1"/>
    <property type="molecule type" value="Genomic_DNA"/>
</dbReference>
<sequence length="71" mass="8237">MKVRASVKKLCDACISVRRGRRLYVICKSNPRHKQRQGYCTDAAAPSLQEIEREVGEQEENVQDRGFFKPR</sequence>
<proteinExistence type="inferred from homology"/>
<dbReference type="AlphaFoldDB" id="D8SC32"/>
<evidence type="ECO:0000256" key="3">
    <source>
        <dbReference type="ARBA" id="ARBA00023274"/>
    </source>
</evidence>
<dbReference type="InParanoid" id="D8SC32"/>
<dbReference type="PROSITE" id="PS00828">
    <property type="entry name" value="RIBOSOMAL_L36"/>
    <property type="match status" value="1"/>
</dbReference>
<dbReference type="NCBIfam" id="TIGR01022">
    <property type="entry name" value="rpmJ_bact"/>
    <property type="match status" value="1"/>
</dbReference>
<evidence type="ECO:0000313" key="5">
    <source>
        <dbReference type="EMBL" id="EFJ18022.1"/>
    </source>
</evidence>
<dbReference type="InterPro" id="IPR052010">
    <property type="entry name" value="Ribosomal_LSU_bL36"/>
</dbReference>
<evidence type="ECO:0000256" key="4">
    <source>
        <dbReference type="RuleBase" id="RU000570"/>
    </source>
</evidence>
<dbReference type="KEGG" id="smo:SELMODRAFT_113352"/>
<dbReference type="PANTHER" id="PTHR18804:SF16">
    <property type="entry name" value="RIBOSOMAL PROTEIN"/>
    <property type="match status" value="1"/>
</dbReference>
<dbReference type="eggNOG" id="KOG4122">
    <property type="taxonomic scope" value="Eukaryota"/>
</dbReference>
<keyword evidence="6" id="KW-1185">Reference proteome</keyword>
<dbReference type="GO" id="GO:0006412">
    <property type="term" value="P:translation"/>
    <property type="evidence" value="ECO:0007669"/>
    <property type="project" value="InterPro"/>
</dbReference>
<keyword evidence="2 4" id="KW-0689">Ribosomal protein</keyword>
<comment type="similarity">
    <text evidence="1 4">Belongs to the bacterial ribosomal protein bL36 family.</text>
</comment>